<gene>
    <name evidence="1" type="ORF">BJ138DRAFT_1140777</name>
</gene>
<name>A0ACB8ASC8_9AGAM</name>
<dbReference type="EMBL" id="MU267595">
    <property type="protein sequence ID" value="KAH7915933.1"/>
    <property type="molecule type" value="Genomic_DNA"/>
</dbReference>
<organism evidence="1 2">
    <name type="scientific">Hygrophoropsis aurantiaca</name>
    <dbReference type="NCBI Taxonomy" id="72124"/>
    <lineage>
        <taxon>Eukaryota</taxon>
        <taxon>Fungi</taxon>
        <taxon>Dikarya</taxon>
        <taxon>Basidiomycota</taxon>
        <taxon>Agaricomycotina</taxon>
        <taxon>Agaricomycetes</taxon>
        <taxon>Agaricomycetidae</taxon>
        <taxon>Boletales</taxon>
        <taxon>Coniophorineae</taxon>
        <taxon>Hygrophoropsidaceae</taxon>
        <taxon>Hygrophoropsis</taxon>
    </lineage>
</organism>
<dbReference type="Proteomes" id="UP000790377">
    <property type="component" value="Unassembled WGS sequence"/>
</dbReference>
<accession>A0ACB8ASC8</accession>
<reference evidence="1" key="1">
    <citation type="journal article" date="2021" name="New Phytol.">
        <title>Evolutionary innovations through gain and loss of genes in the ectomycorrhizal Boletales.</title>
        <authorList>
            <person name="Wu G."/>
            <person name="Miyauchi S."/>
            <person name="Morin E."/>
            <person name="Kuo A."/>
            <person name="Drula E."/>
            <person name="Varga T."/>
            <person name="Kohler A."/>
            <person name="Feng B."/>
            <person name="Cao Y."/>
            <person name="Lipzen A."/>
            <person name="Daum C."/>
            <person name="Hundley H."/>
            <person name="Pangilinan J."/>
            <person name="Johnson J."/>
            <person name="Barry K."/>
            <person name="LaButti K."/>
            <person name="Ng V."/>
            <person name="Ahrendt S."/>
            <person name="Min B."/>
            <person name="Choi I.G."/>
            <person name="Park H."/>
            <person name="Plett J.M."/>
            <person name="Magnuson J."/>
            <person name="Spatafora J.W."/>
            <person name="Nagy L.G."/>
            <person name="Henrissat B."/>
            <person name="Grigoriev I.V."/>
            <person name="Yang Z.L."/>
            <person name="Xu J."/>
            <person name="Martin F.M."/>
        </authorList>
    </citation>
    <scope>NUCLEOTIDE SEQUENCE</scope>
    <source>
        <strain evidence="1">ATCC 28755</strain>
    </source>
</reference>
<keyword evidence="2" id="KW-1185">Reference proteome</keyword>
<proteinExistence type="predicted"/>
<comment type="caution">
    <text evidence="1">The sequence shown here is derived from an EMBL/GenBank/DDBJ whole genome shotgun (WGS) entry which is preliminary data.</text>
</comment>
<sequence>MLSSFIRNANVRRKGKKEKLAVPPPQALSPVSPASFASPGVFDINERSIDLQPQEETDFEQQESFTEPSLPPTPIPKTDVITPRVQLELSQEPLSDWFQDFLDASGNASASEGGLSGSKTSGLAAHATASKDTHASDHAGHSWQGTNPIDEKEDDVLNVPNGHNLNDIISRNGPFGLKKFVPAPILIPHAGPTAANLQITHSASTAGPATKPTASLAVGATSVSHQPSPISSEDISAVSGTTLARALIANSFILSSGDHRSSRYRSGMTRQDSATLPRGDQPLINSPYWRDRRISGGEIVLVSETGRESPIPPVPPVPTVGMMFLDQTQGCRVSRSADMSQRHSDSDLKRKTSISSNSSDPRSTSQYVTSTELPSHTAALRRISRISEAPSPASTTPRSPQSALDQPSKSSISINEQSLLVTMRESEDSIRPYTASEIPTTASSRRTIDTSTSSPRPFQSGLVSPSPTDHSLDDYVFMAPGPPQSATSLGSESSASFVSQIRSKRSDSSLNKRKTGKIAGTMVHSAGGRSYIEFNRSTSSHISSQRNKKQVKLLPIGEPPQSLLVPQTPITPAIIASAAPSTYSNLSNFPLVPSSAVPAGTLEMPLTSKEHLDNVMVPVTTGIFARQRLGGVPKRLDFSQDPYGLTGYNIAVSPESRSSSNYTPSGSSAGYQTFPETPVAFTPLWSPDMSRPMVPPLPRHINESTHSRDGVRQVPRSATIPGPHELAKMQAGNPYASLSRSMTLGLPKREEPSLSNNTVLPRRPLSVLSPCVDEPQNIPLPSSSSGSSDSSPPSPISPGHRRAGSYNAAWPVSPAKPSPLSHVSVLHESSHEDQPPHSFIPALASPVSSTDASTDDPSLVNNGINGSRCLSPTSIPLPESKSTSPLLPFSNRSGSISPCLSSSKPDTAYGRPQPSTESLHTTAERQDVQEYSLPNTSLAAPPHPQSFLPSALPSPAPSSPVSSRSTTPPSPATSSPSFTPSFVAPPPYQAVVSNVREHSPVPPAFHATSPSASPPRAIQVEPAYTLPRERQASVGSLARNRVRSRPPLPIGPRKPSGPAQALGSFVAGRDRTGSVSSVCSNSVGGRAANSSQWQKLYSAASAPPLKFQVPPPKWRGLTLDAAQWTLTSNQLQATVSRAIKQSAEASSIRLLPLDILDNDIPEEMHRLEMRRTDIKSRYKILVRKRWNLMGSLAGHIDDGDSSETGSAIRTMEELSEVSANLDHLMDELHSVMEQIAQLKSLRDVHSASALAMALRKLNTSFLKHATEAQALRQQIESLEAERDEAWKQAEDVAQDFDELNDRVVSSVDVQTPDSEKGKDLSSRRSLRVLARRKSSVRVTKAGLRNPSRHRSQRSSVSSAGTRASLTVPTSSAMRSSYSEDIPPVPPLPLHKVTSLFPSALSGRSSMGLSSSNSASSGIRALAQAQKELYEMLGISMHDVISEGPSRPRSLSDAFSSKHASMHLRPLSDIGGAIRPDLQGNRTIHGALSNERRTMLAALGIMTD</sequence>
<protein>
    <submittedName>
        <fullName evidence="1">Uncharacterized protein</fullName>
    </submittedName>
</protein>
<evidence type="ECO:0000313" key="1">
    <source>
        <dbReference type="EMBL" id="KAH7915933.1"/>
    </source>
</evidence>
<evidence type="ECO:0000313" key="2">
    <source>
        <dbReference type="Proteomes" id="UP000790377"/>
    </source>
</evidence>